<dbReference type="InterPro" id="IPR000847">
    <property type="entry name" value="LysR_HTH_N"/>
</dbReference>
<dbReference type="GO" id="GO:0005829">
    <property type="term" value="C:cytosol"/>
    <property type="evidence" value="ECO:0007669"/>
    <property type="project" value="TreeGrafter"/>
</dbReference>
<dbReference type="SUPFAM" id="SSF53850">
    <property type="entry name" value="Periplasmic binding protein-like II"/>
    <property type="match status" value="1"/>
</dbReference>
<dbReference type="GO" id="GO:0003700">
    <property type="term" value="F:DNA-binding transcription factor activity"/>
    <property type="evidence" value="ECO:0007669"/>
    <property type="project" value="InterPro"/>
</dbReference>
<reference evidence="6 7" key="1">
    <citation type="submission" date="2018-01" db="EMBL/GenBank/DDBJ databases">
        <title>Bacillales members from the olive rhizosphere are effective biological control agents against Verticillium dahliae.</title>
        <authorList>
            <person name="Gomez-Lama C."/>
            <person name="Legarda G."/>
            <person name="Ruano-Rosa D."/>
            <person name="Pizarro-Tobias P."/>
            <person name="Valverde-Corredor A."/>
            <person name="Niqui J.L."/>
            <person name="Trivino J.C."/>
            <person name="Roca A."/>
            <person name="Mercado-Blanco J."/>
        </authorList>
    </citation>
    <scope>NUCLEOTIDE SEQUENCE [LARGE SCALE GENOMIC DNA]</scope>
    <source>
        <strain evidence="6 7">PIC167</strain>
    </source>
</reference>
<evidence type="ECO:0000256" key="3">
    <source>
        <dbReference type="ARBA" id="ARBA00023125"/>
    </source>
</evidence>
<name>A0A4U2Q0K0_9BACL</name>
<dbReference type="InterPro" id="IPR005119">
    <property type="entry name" value="LysR_subst-bd"/>
</dbReference>
<evidence type="ECO:0000259" key="5">
    <source>
        <dbReference type="PROSITE" id="PS50931"/>
    </source>
</evidence>
<organism evidence="6 7">
    <name type="scientific">Paenibacillus terrae</name>
    <dbReference type="NCBI Taxonomy" id="159743"/>
    <lineage>
        <taxon>Bacteria</taxon>
        <taxon>Bacillati</taxon>
        <taxon>Bacillota</taxon>
        <taxon>Bacilli</taxon>
        <taxon>Bacillales</taxon>
        <taxon>Paenibacillaceae</taxon>
        <taxon>Paenibacillus</taxon>
    </lineage>
</organism>
<dbReference type="Proteomes" id="UP000308114">
    <property type="component" value="Unassembled WGS sequence"/>
</dbReference>
<evidence type="ECO:0000256" key="1">
    <source>
        <dbReference type="ARBA" id="ARBA00009437"/>
    </source>
</evidence>
<dbReference type="PROSITE" id="PS50931">
    <property type="entry name" value="HTH_LYSR"/>
    <property type="match status" value="1"/>
</dbReference>
<dbReference type="CDD" id="cd05466">
    <property type="entry name" value="PBP2_LTTR_substrate"/>
    <property type="match status" value="1"/>
</dbReference>
<dbReference type="Pfam" id="PF03466">
    <property type="entry name" value="LysR_substrate"/>
    <property type="match status" value="1"/>
</dbReference>
<evidence type="ECO:0000256" key="2">
    <source>
        <dbReference type="ARBA" id="ARBA00023015"/>
    </source>
</evidence>
<dbReference type="Gene3D" id="1.10.10.10">
    <property type="entry name" value="Winged helix-like DNA-binding domain superfamily/Winged helix DNA-binding domain"/>
    <property type="match status" value="1"/>
</dbReference>
<proteinExistence type="inferred from homology"/>
<sequence>MNVVLNLEQLTYVVEVDKVKSLSEAALRLHVSQSAISQAITALEKELGLKLFIRSRSGTTSTEEGQLFIKKAFEATKIIQEMLLESENRKHALSGLLRLGTMPAEMATLVNVIVSLKEEHPEVHIEVTEQGSLKTLQLVRQGKIDLGMIALPEDLLQQEALPFDTLYQGKMMVVVGRNSPLASQKSITPEEMRAYSFVLYKDDYINMFIRDFTEQFGDVNILFKTNSDSAIQSAILEGLAISIGHDYSFQKATMERGQSVHLLEIERFAQQPVHFGWIRSANSSRSAINEYFIQRYKLEARFGNTENRY</sequence>
<dbReference type="GO" id="GO:0003677">
    <property type="term" value="F:DNA binding"/>
    <property type="evidence" value="ECO:0007669"/>
    <property type="project" value="UniProtKB-KW"/>
</dbReference>
<dbReference type="EMBL" id="PNXQ01000011">
    <property type="protein sequence ID" value="TKH44679.1"/>
    <property type="molecule type" value="Genomic_DNA"/>
</dbReference>
<dbReference type="PRINTS" id="PR00039">
    <property type="entry name" value="HTHLYSR"/>
</dbReference>
<comment type="caution">
    <text evidence="6">The sequence shown here is derived from an EMBL/GenBank/DDBJ whole genome shotgun (WGS) entry which is preliminary data.</text>
</comment>
<feature type="domain" description="HTH lysR-type" evidence="5">
    <location>
        <begin position="5"/>
        <end position="62"/>
    </location>
</feature>
<dbReference type="PANTHER" id="PTHR30419">
    <property type="entry name" value="HTH-TYPE TRANSCRIPTIONAL REGULATOR YBHD"/>
    <property type="match status" value="1"/>
</dbReference>
<keyword evidence="2" id="KW-0805">Transcription regulation</keyword>
<dbReference type="InterPro" id="IPR036390">
    <property type="entry name" value="WH_DNA-bd_sf"/>
</dbReference>
<dbReference type="InterPro" id="IPR036388">
    <property type="entry name" value="WH-like_DNA-bd_sf"/>
</dbReference>
<protein>
    <submittedName>
        <fullName evidence="6">LysR family transcriptional regulator</fullName>
    </submittedName>
</protein>
<dbReference type="FunFam" id="1.10.10.10:FF:000001">
    <property type="entry name" value="LysR family transcriptional regulator"/>
    <property type="match status" value="1"/>
</dbReference>
<evidence type="ECO:0000313" key="6">
    <source>
        <dbReference type="EMBL" id="TKH44679.1"/>
    </source>
</evidence>
<evidence type="ECO:0000256" key="4">
    <source>
        <dbReference type="ARBA" id="ARBA00023163"/>
    </source>
</evidence>
<gene>
    <name evidence="6" type="ORF">C1I60_09460</name>
</gene>
<dbReference type="Gene3D" id="3.40.190.290">
    <property type="match status" value="1"/>
</dbReference>
<dbReference type="SUPFAM" id="SSF46785">
    <property type="entry name" value="Winged helix' DNA-binding domain"/>
    <property type="match status" value="1"/>
</dbReference>
<dbReference type="AlphaFoldDB" id="A0A4U2Q0K0"/>
<accession>A0A4U2Q0K0</accession>
<keyword evidence="4" id="KW-0804">Transcription</keyword>
<keyword evidence="3" id="KW-0238">DNA-binding</keyword>
<dbReference type="Pfam" id="PF00126">
    <property type="entry name" value="HTH_1"/>
    <property type="match status" value="1"/>
</dbReference>
<dbReference type="InterPro" id="IPR050950">
    <property type="entry name" value="HTH-type_LysR_regulators"/>
</dbReference>
<evidence type="ECO:0000313" key="7">
    <source>
        <dbReference type="Proteomes" id="UP000308114"/>
    </source>
</evidence>
<comment type="similarity">
    <text evidence="1">Belongs to the LysR transcriptional regulatory family.</text>
</comment>
<dbReference type="PANTHER" id="PTHR30419:SF8">
    <property type="entry name" value="NITROGEN ASSIMILATION TRANSCRIPTIONAL ACTIVATOR-RELATED"/>
    <property type="match status" value="1"/>
</dbReference>